<dbReference type="InterPro" id="IPR036179">
    <property type="entry name" value="Ig-like_dom_sf"/>
</dbReference>
<evidence type="ECO:0000256" key="1">
    <source>
        <dbReference type="PROSITE-ProRule" id="PRU00076"/>
    </source>
</evidence>
<evidence type="ECO:0000256" key="3">
    <source>
        <dbReference type="SAM" id="Phobius"/>
    </source>
</evidence>
<dbReference type="SUPFAM" id="SSF48726">
    <property type="entry name" value="Immunoglobulin"/>
    <property type="match status" value="1"/>
</dbReference>
<dbReference type="Gene3D" id="2.60.40.10">
    <property type="entry name" value="Immunoglobulins"/>
    <property type="match status" value="1"/>
</dbReference>
<sequence length="563" mass="61391">MWLVLIWCELNEQASFKGGDARPSENSEECRIARIGPVWCSSLSLRVKCSYLRAFIAIAPRHIPLSHSLATNVFARAHARSDQSPKTEVVQVGAGEPFKMQCIVTGEHHENHDLSWSKDGNELVTSDTLIVADSPPGSSLSKTIVVRGFNSDSHVGSYECSVKRKDNTYQSKKMRLQKKLGNPQIADGFAACPIEKAAACLNGGICMMHKASESVSCLCLSQRQGQRCEYVQPTQSVRVIVPPSAQASMAAMGFALLSLTGILIFAAFVISKQKRKIKSIVDPCGKRHANEPSQYGDVEMSLLSMDRDQPDGGILKKKFFAIETSDTAQFCWNCGYSQVLINGSYQKRPSIAQITRLPGSIRGSLSGSTHRTPSFRGPANKDVVEAGHGAMLNAPTNGLMRVASLPTTPSAMGPFFEDFDRHCPDCLAQLRAHYYPDSPDMYDAPPFDGLPNGHHQFDHHSQVKDVKKPAAAALHFLSDDVSVRPTRLDLNGKTRSRLPGVSDERLDASPRDIRQAASSPSSPKAPRRMTLTNEQSHHLHAARTVAVVIPPEATAPSKSEQAA</sequence>
<reference evidence="7" key="1">
    <citation type="submission" date="2022-11" db="UniProtKB">
        <authorList>
            <consortium name="WormBaseParasite"/>
        </authorList>
    </citation>
    <scope>IDENTIFICATION</scope>
</reference>
<keyword evidence="3" id="KW-0472">Membrane</keyword>
<evidence type="ECO:0000259" key="4">
    <source>
        <dbReference type="PROSITE" id="PS50026"/>
    </source>
</evidence>
<evidence type="ECO:0000259" key="5">
    <source>
        <dbReference type="PROSITE" id="PS50835"/>
    </source>
</evidence>
<dbReference type="InterPro" id="IPR007110">
    <property type="entry name" value="Ig-like_dom"/>
</dbReference>
<evidence type="ECO:0000313" key="6">
    <source>
        <dbReference type="Proteomes" id="UP000887566"/>
    </source>
</evidence>
<evidence type="ECO:0000256" key="2">
    <source>
        <dbReference type="SAM" id="MobiDB-lite"/>
    </source>
</evidence>
<feature type="transmembrane region" description="Helical" evidence="3">
    <location>
        <begin position="249"/>
        <end position="270"/>
    </location>
</feature>
<dbReference type="PROSITE" id="PS00022">
    <property type="entry name" value="EGF_1"/>
    <property type="match status" value="1"/>
</dbReference>
<keyword evidence="3" id="KW-0812">Transmembrane</keyword>
<feature type="compositionally biased region" description="Basic and acidic residues" evidence="2">
    <location>
        <begin position="502"/>
        <end position="514"/>
    </location>
</feature>
<dbReference type="SUPFAM" id="SSF57196">
    <property type="entry name" value="EGF/Laminin"/>
    <property type="match status" value="1"/>
</dbReference>
<dbReference type="AlphaFoldDB" id="A0A914V8D9"/>
<keyword evidence="1" id="KW-1015">Disulfide bond</keyword>
<keyword evidence="6" id="KW-1185">Reference proteome</keyword>
<name>A0A914V8D9_9BILA</name>
<protein>
    <submittedName>
        <fullName evidence="7">Ig-like domain-containing protein</fullName>
    </submittedName>
</protein>
<accession>A0A914V8D9</accession>
<feature type="domain" description="Ig-like" evidence="5">
    <location>
        <begin position="85"/>
        <end position="177"/>
    </location>
</feature>
<dbReference type="Proteomes" id="UP000887566">
    <property type="component" value="Unplaced"/>
</dbReference>
<dbReference type="PROSITE" id="PS50026">
    <property type="entry name" value="EGF_3"/>
    <property type="match status" value="1"/>
</dbReference>
<dbReference type="PROSITE" id="PS50835">
    <property type="entry name" value="IG_LIKE"/>
    <property type="match status" value="1"/>
</dbReference>
<feature type="region of interest" description="Disordered" evidence="2">
    <location>
        <begin position="488"/>
        <end position="563"/>
    </location>
</feature>
<dbReference type="InterPro" id="IPR013783">
    <property type="entry name" value="Ig-like_fold"/>
</dbReference>
<keyword evidence="3" id="KW-1133">Transmembrane helix</keyword>
<comment type="caution">
    <text evidence="1">Lacks conserved residue(s) required for the propagation of feature annotation.</text>
</comment>
<dbReference type="InterPro" id="IPR000742">
    <property type="entry name" value="EGF"/>
</dbReference>
<proteinExistence type="predicted"/>
<feature type="disulfide bond" evidence="1">
    <location>
        <begin position="200"/>
        <end position="217"/>
    </location>
</feature>
<dbReference type="WBParaSite" id="PSAMB.scaffold1656size28962.g14227.t2">
    <property type="protein sequence ID" value="PSAMB.scaffold1656size28962.g14227.t2"/>
    <property type="gene ID" value="PSAMB.scaffold1656size28962.g14227"/>
</dbReference>
<dbReference type="Gene3D" id="2.10.25.10">
    <property type="entry name" value="Laminin"/>
    <property type="match status" value="1"/>
</dbReference>
<keyword evidence="1" id="KW-0245">EGF-like domain</keyword>
<feature type="domain" description="EGF-like" evidence="4">
    <location>
        <begin position="188"/>
        <end position="229"/>
    </location>
</feature>
<evidence type="ECO:0000313" key="7">
    <source>
        <dbReference type="WBParaSite" id="PSAMB.scaffold1656size28962.g14227.t2"/>
    </source>
</evidence>
<feature type="disulfide bond" evidence="1">
    <location>
        <begin position="219"/>
        <end position="228"/>
    </location>
</feature>
<organism evidence="6 7">
    <name type="scientific">Plectus sambesii</name>
    <dbReference type="NCBI Taxonomy" id="2011161"/>
    <lineage>
        <taxon>Eukaryota</taxon>
        <taxon>Metazoa</taxon>
        <taxon>Ecdysozoa</taxon>
        <taxon>Nematoda</taxon>
        <taxon>Chromadorea</taxon>
        <taxon>Plectida</taxon>
        <taxon>Plectina</taxon>
        <taxon>Plectoidea</taxon>
        <taxon>Plectidae</taxon>
        <taxon>Plectus</taxon>
    </lineage>
</organism>